<feature type="chain" id="PRO_5006691997" evidence="1">
    <location>
        <begin position="29"/>
        <end position="49"/>
    </location>
</feature>
<sequence>MEKQRVSLLFSLVFVGVMAMSTHSTAQAEELNSRPLYPMCVTCFYPMWF</sequence>
<gene>
    <name evidence="2" type="ORF">ERS008491_00305</name>
</gene>
<dbReference type="Proteomes" id="UP000045824">
    <property type="component" value="Unassembled WGS sequence"/>
</dbReference>
<evidence type="ECO:0000313" key="2">
    <source>
        <dbReference type="EMBL" id="CNE05740.1"/>
    </source>
</evidence>
<evidence type="ECO:0000256" key="1">
    <source>
        <dbReference type="SAM" id="SignalP"/>
    </source>
</evidence>
<dbReference type="RefSeq" id="WP_167310384.1">
    <property type="nucleotide sequence ID" value="NZ_CABHXR010000051.1"/>
</dbReference>
<protein>
    <submittedName>
        <fullName evidence="2">Uncharacterized protein</fullName>
    </submittedName>
</protein>
<dbReference type="AlphaFoldDB" id="A0A0T9KJI9"/>
<dbReference type="EMBL" id="CPYI01000001">
    <property type="protein sequence ID" value="CNE05740.1"/>
    <property type="molecule type" value="Genomic_DNA"/>
</dbReference>
<reference evidence="2 3" key="1">
    <citation type="submission" date="2015-03" db="EMBL/GenBank/DDBJ databases">
        <authorList>
            <person name="Murphy D."/>
        </authorList>
    </citation>
    <scope>NUCLEOTIDE SEQUENCE [LARGE SCALE GENOMIC DNA]</scope>
    <source>
        <strain evidence="2 3">FCF326</strain>
    </source>
</reference>
<proteinExistence type="predicted"/>
<accession>A0A0T9KJI9</accession>
<organism evidence="2 3">
    <name type="scientific">Yersinia kristensenii</name>
    <dbReference type="NCBI Taxonomy" id="28152"/>
    <lineage>
        <taxon>Bacteria</taxon>
        <taxon>Pseudomonadati</taxon>
        <taxon>Pseudomonadota</taxon>
        <taxon>Gammaproteobacteria</taxon>
        <taxon>Enterobacterales</taxon>
        <taxon>Yersiniaceae</taxon>
        <taxon>Yersinia</taxon>
    </lineage>
</organism>
<name>A0A0T9KJI9_YERKR</name>
<evidence type="ECO:0000313" key="3">
    <source>
        <dbReference type="Proteomes" id="UP000045824"/>
    </source>
</evidence>
<feature type="signal peptide" evidence="1">
    <location>
        <begin position="1"/>
        <end position="28"/>
    </location>
</feature>
<keyword evidence="1" id="KW-0732">Signal</keyword>